<dbReference type="Proteomes" id="UP000027153">
    <property type="component" value="Unassembled WGS sequence"/>
</dbReference>
<sequence length="280" mass="30591" precursor="true">MKKIAGVLLLLMITSIPSTPGAYSGNSTTLADNNTYFTRIYVDGASADSRGYKLLLRSSERHAGIHFQPYIINVNFILMDGDKVVYSDTKRQIPVGESAGGSTEISHSWQIALEEGKNYTARAEVYLYDKGKAEYLTTVTADFTAIVDAAIADIYGDSIGASATVRGESMVPLDAKIIFTLKQDGRVLEIRETKAPFIMSNDKEKTVDVLWNKSLQPGTYIISSELQGKEVITRYDKAITVEKTRITEPAATPAPAAPGFPVYAALAVLLAVILVRRDKR</sequence>
<organism evidence="2 3">
    <name type="scientific">Candidatus Methanoperedens nitratireducens</name>
    <dbReference type="NCBI Taxonomy" id="1392998"/>
    <lineage>
        <taxon>Archaea</taxon>
        <taxon>Methanobacteriati</taxon>
        <taxon>Methanobacteriota</taxon>
        <taxon>Stenosarchaea group</taxon>
        <taxon>Methanomicrobia</taxon>
        <taxon>Methanosarcinales</taxon>
        <taxon>ANME-2 cluster</taxon>
        <taxon>Candidatus Methanoperedentaceae</taxon>
        <taxon>Candidatus Methanoperedens</taxon>
    </lineage>
</organism>
<feature type="transmembrane region" description="Helical" evidence="1">
    <location>
        <begin position="256"/>
        <end position="275"/>
    </location>
</feature>
<dbReference type="EMBL" id="JMIY01000001">
    <property type="protein sequence ID" value="KCZ73045.1"/>
    <property type="molecule type" value="Genomic_DNA"/>
</dbReference>
<keyword evidence="1" id="KW-0812">Transmembrane</keyword>
<accession>A0A062VCR3</accession>
<comment type="caution">
    <text evidence="2">The sequence shown here is derived from an EMBL/GenBank/DDBJ whole genome shotgun (WGS) entry which is preliminary data.</text>
</comment>
<keyword evidence="1" id="KW-0472">Membrane</keyword>
<reference evidence="2 3" key="1">
    <citation type="journal article" date="2013" name="Nature">
        <title>Anaerobic oxidation of methane coupled to nitrate reduction in a novel archaeal lineage.</title>
        <authorList>
            <person name="Haroon M.F."/>
            <person name="Hu S."/>
            <person name="Shi Y."/>
            <person name="Imelfort M."/>
            <person name="Keller J."/>
            <person name="Hugenholtz P."/>
            <person name="Yuan Z."/>
            <person name="Tyson G.W."/>
        </authorList>
    </citation>
    <scope>NUCLEOTIDE SEQUENCE [LARGE SCALE GENOMIC DNA]</scope>
    <source>
        <strain evidence="2 3">ANME-2d</strain>
    </source>
</reference>
<protein>
    <submittedName>
        <fullName evidence="2">Uncharacterized protein</fullName>
    </submittedName>
</protein>
<dbReference type="AlphaFoldDB" id="A0A062VCR3"/>
<name>A0A062VCR3_9EURY</name>
<evidence type="ECO:0000256" key="1">
    <source>
        <dbReference type="SAM" id="Phobius"/>
    </source>
</evidence>
<keyword evidence="1" id="KW-1133">Transmembrane helix</keyword>
<evidence type="ECO:0000313" key="3">
    <source>
        <dbReference type="Proteomes" id="UP000027153"/>
    </source>
</evidence>
<keyword evidence="3" id="KW-1185">Reference proteome</keyword>
<evidence type="ECO:0000313" key="2">
    <source>
        <dbReference type="EMBL" id="KCZ73045.1"/>
    </source>
</evidence>
<gene>
    <name evidence="2" type="ORF">ANME2D_00104</name>
</gene>
<dbReference type="RefSeq" id="WP_048088247.1">
    <property type="nucleotide sequence ID" value="NZ_JMIY01000001.1"/>
</dbReference>
<dbReference type="OrthoDB" id="147449at2157"/>
<proteinExistence type="predicted"/>